<accession>A0A428NSW5</accession>
<keyword evidence="5" id="KW-1185">Reference proteome</keyword>
<name>A0A428NSW5_9HYPO</name>
<dbReference type="PANTHER" id="PTHR11645:SF65">
    <property type="entry name" value="HYPOTHETICAL PYRROLINE-5-CARBOXYLATE REDUCTASE (EUROFUNG)"/>
    <property type="match status" value="1"/>
</dbReference>
<dbReference type="EMBL" id="NKCL01001090">
    <property type="protein sequence ID" value="RSL43886.1"/>
    <property type="molecule type" value="Genomic_DNA"/>
</dbReference>
<dbReference type="PANTHER" id="PTHR11645">
    <property type="entry name" value="PYRROLINE-5-CARBOXYLATE REDUCTASE"/>
    <property type="match status" value="1"/>
</dbReference>
<dbReference type="AlphaFoldDB" id="A0A428NSW5"/>
<evidence type="ECO:0000259" key="3">
    <source>
        <dbReference type="Pfam" id="PF03807"/>
    </source>
</evidence>
<proteinExistence type="inferred from homology"/>
<comment type="caution">
    <text evidence="4">The sequence shown here is derived from an EMBL/GenBank/DDBJ whole genome shotgun (WGS) entry which is preliminary data.</text>
</comment>
<evidence type="ECO:0000256" key="1">
    <source>
        <dbReference type="ARBA" id="ARBA00005525"/>
    </source>
</evidence>
<dbReference type="InterPro" id="IPR028939">
    <property type="entry name" value="P5C_Rdtase_cat_N"/>
</dbReference>
<feature type="domain" description="Pyrroline-5-carboxylate reductase catalytic N-terminal" evidence="3">
    <location>
        <begin position="8"/>
        <end position="114"/>
    </location>
</feature>
<protein>
    <recommendedName>
        <fullName evidence="3">Pyrroline-5-carboxylate reductase catalytic N-terminal domain-containing protein</fullName>
    </recommendedName>
</protein>
<evidence type="ECO:0000313" key="5">
    <source>
        <dbReference type="Proteomes" id="UP000287972"/>
    </source>
</evidence>
<dbReference type="GO" id="GO:0055129">
    <property type="term" value="P:L-proline biosynthetic process"/>
    <property type="evidence" value="ECO:0007669"/>
    <property type="project" value="TreeGrafter"/>
</dbReference>
<dbReference type="GO" id="GO:0004735">
    <property type="term" value="F:pyrroline-5-carboxylate reductase activity"/>
    <property type="evidence" value="ECO:0007669"/>
    <property type="project" value="TreeGrafter"/>
</dbReference>
<dbReference type="Pfam" id="PF03807">
    <property type="entry name" value="F420_oxidored"/>
    <property type="match status" value="1"/>
</dbReference>
<keyword evidence="2" id="KW-0732">Signal</keyword>
<dbReference type="InterPro" id="IPR036291">
    <property type="entry name" value="NAD(P)-bd_dom_sf"/>
</dbReference>
<feature type="chain" id="PRO_5019040519" description="Pyrroline-5-carboxylate reductase catalytic N-terminal domain-containing protein" evidence="2">
    <location>
        <begin position="23"/>
        <end position="143"/>
    </location>
</feature>
<feature type="signal peptide" evidence="2">
    <location>
        <begin position="1"/>
        <end position="22"/>
    </location>
</feature>
<dbReference type="Gene3D" id="3.40.50.720">
    <property type="entry name" value="NAD(P)-binding Rossmann-like Domain"/>
    <property type="match status" value="1"/>
</dbReference>
<dbReference type="SUPFAM" id="SSF51735">
    <property type="entry name" value="NAD(P)-binding Rossmann-fold domains"/>
    <property type="match status" value="1"/>
</dbReference>
<dbReference type="Proteomes" id="UP000287972">
    <property type="component" value="Unassembled WGS sequence"/>
</dbReference>
<evidence type="ECO:0000313" key="4">
    <source>
        <dbReference type="EMBL" id="RSL43886.1"/>
    </source>
</evidence>
<reference evidence="4 5" key="1">
    <citation type="submission" date="2017-06" db="EMBL/GenBank/DDBJ databases">
        <title>Comparative genomic analysis of Ambrosia Fusariam Clade fungi.</title>
        <authorList>
            <person name="Stajich J.E."/>
            <person name="Carrillo J."/>
            <person name="Kijimoto T."/>
            <person name="Eskalen A."/>
            <person name="O'Donnell K."/>
            <person name="Kasson M."/>
        </authorList>
    </citation>
    <scope>NUCLEOTIDE SEQUENCE [LARGE SCALE GENOMIC DNA]</scope>
    <source>
        <strain evidence="4 5">NRRL62606</strain>
    </source>
</reference>
<organism evidence="4 5">
    <name type="scientific">Fusarium floridanum</name>
    <dbReference type="NCBI Taxonomy" id="1325733"/>
    <lineage>
        <taxon>Eukaryota</taxon>
        <taxon>Fungi</taxon>
        <taxon>Dikarya</taxon>
        <taxon>Ascomycota</taxon>
        <taxon>Pezizomycotina</taxon>
        <taxon>Sordariomycetes</taxon>
        <taxon>Hypocreomycetidae</taxon>
        <taxon>Hypocreales</taxon>
        <taxon>Nectriaceae</taxon>
        <taxon>Fusarium</taxon>
        <taxon>Fusarium solani species complex</taxon>
    </lineage>
</organism>
<sequence>MTNTTPLTVALLGCGNLRTALAAGILNPINGDAVDVNHLIATLGSEASQRCVQDALSKHSSRLTVLLAQENVRAVQEADVVLLAFKPVKREEVFGALGFKEVLRGKLVISIMAGISIKELNRLALEGKDALKDPSPLQAVRAP</sequence>
<comment type="similarity">
    <text evidence="1">Belongs to the pyrroline-5-carboxylate reductase family.</text>
</comment>
<evidence type="ECO:0000256" key="2">
    <source>
        <dbReference type="SAM" id="SignalP"/>
    </source>
</evidence>
<gene>
    <name evidence="4" type="ORF">CEP51_016306</name>
</gene>